<keyword evidence="7 10" id="KW-1133">Transmembrane helix</keyword>
<evidence type="ECO:0000256" key="4">
    <source>
        <dbReference type="ARBA" id="ARBA00022475"/>
    </source>
</evidence>
<dbReference type="PANTHER" id="PTHR47755">
    <property type="entry name" value="CELL DIVISION PROTEIN FTSX"/>
    <property type="match status" value="1"/>
</dbReference>
<keyword evidence="8 10" id="KW-0472">Membrane</keyword>
<evidence type="ECO:0000259" key="12">
    <source>
        <dbReference type="Pfam" id="PF18075"/>
    </source>
</evidence>
<evidence type="ECO:0000256" key="3">
    <source>
        <dbReference type="ARBA" id="ARBA00021907"/>
    </source>
</evidence>
<evidence type="ECO:0000256" key="8">
    <source>
        <dbReference type="ARBA" id="ARBA00023136"/>
    </source>
</evidence>
<gene>
    <name evidence="13" type="ORF">MNBD_BACTEROID01-2960</name>
</gene>
<evidence type="ECO:0000256" key="10">
    <source>
        <dbReference type="SAM" id="Phobius"/>
    </source>
</evidence>
<dbReference type="GO" id="GO:0051301">
    <property type="term" value="P:cell division"/>
    <property type="evidence" value="ECO:0007669"/>
    <property type="project" value="UniProtKB-KW"/>
</dbReference>
<feature type="domain" description="FtsX extracellular" evidence="12">
    <location>
        <begin position="55"/>
        <end position="146"/>
    </location>
</feature>
<evidence type="ECO:0000256" key="5">
    <source>
        <dbReference type="ARBA" id="ARBA00022618"/>
    </source>
</evidence>
<keyword evidence="9" id="KW-0131">Cell cycle</keyword>
<dbReference type="InterPro" id="IPR004513">
    <property type="entry name" value="FtsX"/>
</dbReference>
<keyword evidence="5 13" id="KW-0132">Cell division</keyword>
<keyword evidence="6 10" id="KW-0812">Transmembrane</keyword>
<evidence type="ECO:0000256" key="1">
    <source>
        <dbReference type="ARBA" id="ARBA00004651"/>
    </source>
</evidence>
<evidence type="ECO:0000256" key="6">
    <source>
        <dbReference type="ARBA" id="ARBA00022692"/>
    </source>
</evidence>
<organism evidence="13">
    <name type="scientific">hydrothermal vent metagenome</name>
    <dbReference type="NCBI Taxonomy" id="652676"/>
    <lineage>
        <taxon>unclassified sequences</taxon>
        <taxon>metagenomes</taxon>
        <taxon>ecological metagenomes</taxon>
    </lineage>
</organism>
<feature type="transmembrane region" description="Helical" evidence="10">
    <location>
        <begin position="218"/>
        <end position="238"/>
    </location>
</feature>
<evidence type="ECO:0000259" key="11">
    <source>
        <dbReference type="Pfam" id="PF02687"/>
    </source>
</evidence>
<dbReference type="GO" id="GO:0005886">
    <property type="term" value="C:plasma membrane"/>
    <property type="evidence" value="ECO:0007669"/>
    <property type="project" value="UniProtKB-SubCell"/>
</dbReference>
<protein>
    <recommendedName>
        <fullName evidence="3">Cell division protein FtsX</fullName>
    </recommendedName>
</protein>
<evidence type="ECO:0000313" key="13">
    <source>
        <dbReference type="EMBL" id="VAW19984.1"/>
    </source>
</evidence>
<feature type="transmembrane region" description="Helical" evidence="10">
    <location>
        <begin position="163"/>
        <end position="182"/>
    </location>
</feature>
<comment type="similarity">
    <text evidence="2">Belongs to the ABC-4 integral membrane protein family. FtsX subfamily.</text>
</comment>
<dbReference type="InterPro" id="IPR040690">
    <property type="entry name" value="FtsX_ECD"/>
</dbReference>
<comment type="subcellular location">
    <subcellularLocation>
        <location evidence="1">Cell membrane</location>
        <topology evidence="1">Multi-pass membrane protein</topology>
    </subcellularLocation>
</comment>
<dbReference type="AlphaFoldDB" id="A0A3B0UI53"/>
<dbReference type="Gene3D" id="3.30.70.3040">
    <property type="match status" value="1"/>
</dbReference>
<accession>A0A3B0UI53</accession>
<evidence type="ECO:0000256" key="7">
    <source>
        <dbReference type="ARBA" id="ARBA00022989"/>
    </source>
</evidence>
<feature type="transmembrane region" description="Helical" evidence="10">
    <location>
        <begin position="258"/>
        <end position="279"/>
    </location>
</feature>
<feature type="domain" description="ABC3 transporter permease C-terminal" evidence="11">
    <location>
        <begin position="169"/>
        <end position="286"/>
    </location>
</feature>
<dbReference type="Pfam" id="PF02687">
    <property type="entry name" value="FtsX"/>
    <property type="match status" value="1"/>
</dbReference>
<sequence length="292" mass="33537">MARQKPRKLKKRIVTSYLTSTISITLVLFLLGILTLVLINAGRLSNYVKEKIGFTLVLHDNIKEVEIIRLQKILNTTEFVKSTRYVDKEAAARELQEELGEDFTGFLGFNPLFSSIDIKLYARYTHPDSLVILEKNLMEYPQVKEVYYQRNLVTVINENVRKISLFLLVFSGMLALIFIALINNTIRISIYSQRFVINTMQLVGATRMFIRRPFVNRSLFYGALGAIIAFVLIGSMVFSYKQELKGIISPEDVRMMGAVFIVILGLGLIISWVSTFLAVNKFLKMKFDELFY</sequence>
<evidence type="ECO:0000256" key="2">
    <source>
        <dbReference type="ARBA" id="ARBA00007379"/>
    </source>
</evidence>
<proteinExistence type="inferred from homology"/>
<dbReference type="InterPro" id="IPR003838">
    <property type="entry name" value="ABC3_permease_C"/>
</dbReference>
<dbReference type="PANTHER" id="PTHR47755:SF1">
    <property type="entry name" value="CELL DIVISION PROTEIN FTSX"/>
    <property type="match status" value="1"/>
</dbReference>
<feature type="transmembrane region" description="Helical" evidence="10">
    <location>
        <begin position="21"/>
        <end position="41"/>
    </location>
</feature>
<dbReference type="PIRSF" id="PIRSF003097">
    <property type="entry name" value="FtsX"/>
    <property type="match status" value="1"/>
</dbReference>
<name>A0A3B0UI53_9ZZZZ</name>
<dbReference type="EMBL" id="UOEP01000110">
    <property type="protein sequence ID" value="VAW19984.1"/>
    <property type="molecule type" value="Genomic_DNA"/>
</dbReference>
<keyword evidence="4" id="KW-1003">Cell membrane</keyword>
<dbReference type="Pfam" id="PF18075">
    <property type="entry name" value="FtsX_ECD"/>
    <property type="match status" value="1"/>
</dbReference>
<evidence type="ECO:0000256" key="9">
    <source>
        <dbReference type="ARBA" id="ARBA00023306"/>
    </source>
</evidence>
<reference evidence="13" key="1">
    <citation type="submission" date="2018-06" db="EMBL/GenBank/DDBJ databases">
        <authorList>
            <person name="Zhirakovskaya E."/>
        </authorList>
    </citation>
    <scope>NUCLEOTIDE SEQUENCE</scope>
</reference>